<organism evidence="2 3">
    <name type="scientific">Chloropicon primus</name>
    <dbReference type="NCBI Taxonomy" id="1764295"/>
    <lineage>
        <taxon>Eukaryota</taxon>
        <taxon>Viridiplantae</taxon>
        <taxon>Chlorophyta</taxon>
        <taxon>Chloropicophyceae</taxon>
        <taxon>Chloropicales</taxon>
        <taxon>Chloropicaceae</taxon>
        <taxon>Chloropicon</taxon>
    </lineage>
</organism>
<accession>A0A5B8MTQ6</accession>
<name>A0A5B8MTQ6_9CHLO</name>
<keyword evidence="1" id="KW-0732">Signal</keyword>
<proteinExistence type="predicted"/>
<dbReference type="EMBL" id="CP031044">
    <property type="protein sequence ID" value="QDZ23727.1"/>
    <property type="molecule type" value="Genomic_DNA"/>
</dbReference>
<dbReference type="PANTHER" id="PTHR30222">
    <property type="entry name" value="SPERMIDINE/PUTRESCINE-BINDING PERIPLASMIC PROTEIN"/>
    <property type="match status" value="1"/>
</dbReference>
<dbReference type="Pfam" id="PF13343">
    <property type="entry name" value="SBP_bac_6"/>
    <property type="match status" value="1"/>
</dbReference>
<keyword evidence="3" id="KW-1185">Reference proteome</keyword>
<dbReference type="OrthoDB" id="10266693at2759"/>
<dbReference type="SUPFAM" id="SSF53850">
    <property type="entry name" value="Periplasmic binding protein-like II"/>
    <property type="match status" value="1"/>
</dbReference>
<gene>
    <name evidence="2" type="ORF">A3770_11p62450</name>
</gene>
<dbReference type="Proteomes" id="UP000316726">
    <property type="component" value="Chromosome 11"/>
</dbReference>
<evidence type="ECO:0000313" key="3">
    <source>
        <dbReference type="Proteomes" id="UP000316726"/>
    </source>
</evidence>
<reference evidence="2 3" key="1">
    <citation type="submission" date="2018-07" db="EMBL/GenBank/DDBJ databases">
        <title>The complete nuclear genome of the prasinophyte Chloropicon primus (CCMP1205).</title>
        <authorList>
            <person name="Pombert J.-F."/>
            <person name="Otis C."/>
            <person name="Turmel M."/>
            <person name="Lemieux C."/>
        </authorList>
    </citation>
    <scope>NUCLEOTIDE SEQUENCE [LARGE SCALE GENOMIC DNA]</scope>
    <source>
        <strain evidence="2 3">CCMP1205</strain>
    </source>
</reference>
<dbReference type="AlphaFoldDB" id="A0A5B8MTQ6"/>
<dbReference type="PANTHER" id="PTHR30222:SF17">
    <property type="entry name" value="SPERMIDINE_PUTRESCINE-BINDING PERIPLASMIC PROTEIN"/>
    <property type="match status" value="1"/>
</dbReference>
<evidence type="ECO:0000256" key="1">
    <source>
        <dbReference type="ARBA" id="ARBA00022729"/>
    </source>
</evidence>
<evidence type="ECO:0000313" key="2">
    <source>
        <dbReference type="EMBL" id="QDZ23727.1"/>
    </source>
</evidence>
<dbReference type="Gene3D" id="3.40.190.10">
    <property type="entry name" value="Periplasmic binding protein-like II"/>
    <property type="match status" value="1"/>
</dbReference>
<sequence>MKGFKEYMRDHSRYQNVNARLYLRKKLGQGYDDLYEMKQGKVGRRKAKKVCSDDLTTLGDAWLEQAIEKGCIQPIIGAEHTDWWDSLPAKCKKLVSRDRTGRYVSKGKRGNSYVWGVPYKWGCLCMLVRQDKVDSVEKSGAGFALRDWGDLWHPSLRGKVALPNSPRLLVELTLRVMGKDGIESSNLGTLSKEEFAVFRMKLQELRAQVKTFSTEDALKSMKSQQSESELSNQVYVVVGWSHNLLPFKGKSNKLRAVVPLSGTILSADCWCVPHYAMPSTSMSTIVDKWLSYTTSGIGGSTDGGENGNRSTGLKKGSADIALLAKLEREAYAGKRGGPPADAETGSGLAVLDASNNYTPPCECIERSEFLLPSEVSQVVALRV</sequence>
<protein>
    <submittedName>
        <fullName evidence="2">Uncharacterized protein</fullName>
    </submittedName>
</protein>
<dbReference type="STRING" id="1764295.A0A5B8MTQ6"/>